<evidence type="ECO:0000313" key="2">
    <source>
        <dbReference type="Proteomes" id="UP001148662"/>
    </source>
</evidence>
<dbReference type="Proteomes" id="UP001148662">
    <property type="component" value="Unassembled WGS sequence"/>
</dbReference>
<sequence>MHTIIPPARISDPPAHRGSSVTISLAHPRDPGTSSSTSTTTQPTPPPASSTPPTSSVSAAPPPPPPTTPAPEFTEEEASVNNTPPVPVVPAEFEHHNDPPEPPTNLPSPHSVPHPSRYSHPPFDTHRFFSALERTFPTPTARNLMRATRALLADRVGRVRKEALTVKDIESQAYLFKAALSELRTEITMRTRNESAAMRTATAALRREVDALDGQMKEDLATLKHEIQMEVDSRKNEAKNDVKQMDIQIEVCKHSIIYKVSRLTSICHQLHQEVLNKSLISLGEHRTMMEEVKWDNMRKSVAALGGFLLLIVISMELFSTKKQKPKPLPPPPEIMLEGENMQYTT</sequence>
<name>A0ACC1TFA8_9APHY</name>
<proteinExistence type="predicted"/>
<keyword evidence="2" id="KW-1185">Reference proteome</keyword>
<reference evidence="1" key="1">
    <citation type="submission" date="2022-07" db="EMBL/GenBank/DDBJ databases">
        <title>Genome Sequence of Phlebia brevispora.</title>
        <authorList>
            <person name="Buettner E."/>
        </authorList>
    </citation>
    <scope>NUCLEOTIDE SEQUENCE</scope>
    <source>
        <strain evidence="1">MPL23</strain>
    </source>
</reference>
<protein>
    <submittedName>
        <fullName evidence="1">Uncharacterized protein</fullName>
    </submittedName>
</protein>
<gene>
    <name evidence="1" type="ORF">NM688_g105</name>
</gene>
<evidence type="ECO:0000313" key="1">
    <source>
        <dbReference type="EMBL" id="KAJ3559831.1"/>
    </source>
</evidence>
<organism evidence="1 2">
    <name type="scientific">Phlebia brevispora</name>
    <dbReference type="NCBI Taxonomy" id="194682"/>
    <lineage>
        <taxon>Eukaryota</taxon>
        <taxon>Fungi</taxon>
        <taxon>Dikarya</taxon>
        <taxon>Basidiomycota</taxon>
        <taxon>Agaricomycotina</taxon>
        <taxon>Agaricomycetes</taxon>
        <taxon>Polyporales</taxon>
        <taxon>Meruliaceae</taxon>
        <taxon>Phlebia</taxon>
    </lineage>
</organism>
<accession>A0ACC1TFA8</accession>
<dbReference type="EMBL" id="JANHOG010000007">
    <property type="protein sequence ID" value="KAJ3559831.1"/>
    <property type="molecule type" value="Genomic_DNA"/>
</dbReference>
<comment type="caution">
    <text evidence="1">The sequence shown here is derived from an EMBL/GenBank/DDBJ whole genome shotgun (WGS) entry which is preliminary data.</text>
</comment>